<organism evidence="2 3">
    <name type="scientific">Liquorilactobacillus oeni DSM 19972</name>
    <dbReference type="NCBI Taxonomy" id="1423777"/>
    <lineage>
        <taxon>Bacteria</taxon>
        <taxon>Bacillati</taxon>
        <taxon>Bacillota</taxon>
        <taxon>Bacilli</taxon>
        <taxon>Lactobacillales</taxon>
        <taxon>Lactobacillaceae</taxon>
        <taxon>Liquorilactobacillus</taxon>
    </lineage>
</organism>
<keyword evidence="3" id="KW-1185">Reference proteome</keyword>
<dbReference type="InterPro" id="IPR018730">
    <property type="entry name" value="DUF2273"/>
</dbReference>
<proteinExistence type="predicted"/>
<keyword evidence="1" id="KW-0472">Membrane</keyword>
<evidence type="ECO:0008006" key="4">
    <source>
        <dbReference type="Google" id="ProtNLM"/>
    </source>
</evidence>
<gene>
    <name evidence="2" type="ORF">FD46_GL001117</name>
</gene>
<evidence type="ECO:0000313" key="3">
    <source>
        <dbReference type="Proteomes" id="UP000051686"/>
    </source>
</evidence>
<protein>
    <recommendedName>
        <fullName evidence="4">Small integral membrane protein</fullName>
    </recommendedName>
</protein>
<accession>A0A0R1MAL9</accession>
<dbReference type="Proteomes" id="UP000051686">
    <property type="component" value="Unassembled WGS sequence"/>
</dbReference>
<sequence>MQEFWEEFKLPIIIGLAGFILALLFITLGFFKTLLILVLTVVGVLLGFYLKRSGTLERFFK</sequence>
<dbReference type="AlphaFoldDB" id="A0A0R1MAL9"/>
<evidence type="ECO:0000313" key="2">
    <source>
        <dbReference type="EMBL" id="KRL05166.1"/>
    </source>
</evidence>
<feature type="transmembrane region" description="Helical" evidence="1">
    <location>
        <begin position="12"/>
        <end position="28"/>
    </location>
</feature>
<dbReference type="STRING" id="1423777.FD46_GL001117"/>
<dbReference type="Pfam" id="PF10031">
    <property type="entry name" value="DUF2273"/>
    <property type="match status" value="1"/>
</dbReference>
<feature type="transmembrane region" description="Helical" evidence="1">
    <location>
        <begin position="34"/>
        <end position="51"/>
    </location>
</feature>
<dbReference type="RefSeq" id="WP_057895997.1">
    <property type="nucleotide sequence ID" value="NZ_AZEH01000034.1"/>
</dbReference>
<comment type="caution">
    <text evidence="2">The sequence shown here is derived from an EMBL/GenBank/DDBJ whole genome shotgun (WGS) entry which is preliminary data.</text>
</comment>
<dbReference type="EMBL" id="AZEH01000034">
    <property type="protein sequence ID" value="KRL05166.1"/>
    <property type="molecule type" value="Genomic_DNA"/>
</dbReference>
<name>A0A0R1MAL9_9LACO</name>
<dbReference type="PATRIC" id="fig|1423777.3.peg.1151"/>
<reference evidence="2 3" key="1">
    <citation type="journal article" date="2015" name="Genome Announc.">
        <title>Expanding the biotechnology potential of lactobacilli through comparative genomics of 213 strains and associated genera.</title>
        <authorList>
            <person name="Sun Z."/>
            <person name="Harris H.M."/>
            <person name="McCann A."/>
            <person name="Guo C."/>
            <person name="Argimon S."/>
            <person name="Zhang W."/>
            <person name="Yang X."/>
            <person name="Jeffery I.B."/>
            <person name="Cooney J.C."/>
            <person name="Kagawa T.F."/>
            <person name="Liu W."/>
            <person name="Song Y."/>
            <person name="Salvetti E."/>
            <person name="Wrobel A."/>
            <person name="Rasinkangas P."/>
            <person name="Parkhill J."/>
            <person name="Rea M.C."/>
            <person name="O'Sullivan O."/>
            <person name="Ritari J."/>
            <person name="Douillard F.P."/>
            <person name="Paul Ross R."/>
            <person name="Yang R."/>
            <person name="Briner A.E."/>
            <person name="Felis G.E."/>
            <person name="de Vos W.M."/>
            <person name="Barrangou R."/>
            <person name="Klaenhammer T.R."/>
            <person name="Caufield P.W."/>
            <person name="Cui Y."/>
            <person name="Zhang H."/>
            <person name="O'Toole P.W."/>
        </authorList>
    </citation>
    <scope>NUCLEOTIDE SEQUENCE [LARGE SCALE GENOMIC DNA]</scope>
    <source>
        <strain evidence="2 3">DSM 19972</strain>
    </source>
</reference>
<keyword evidence="1" id="KW-0812">Transmembrane</keyword>
<keyword evidence="1" id="KW-1133">Transmembrane helix</keyword>
<evidence type="ECO:0000256" key="1">
    <source>
        <dbReference type="SAM" id="Phobius"/>
    </source>
</evidence>